<dbReference type="OrthoDB" id="188984at2"/>
<proteinExistence type="predicted"/>
<keyword evidence="3" id="KW-1185">Reference proteome</keyword>
<dbReference type="KEGG" id="obg:Verru16b_01447"/>
<sequence length="276" mass="29454">MSVTYRITLVYLTADASALAPASERLEAGQHSIEDIIRFAEKLLLLAPTAVGAKVEPGFIVHRGDRSYRLAAHQGRIRVHKSVSLFDDYWTADTPAELIELPPFLSAGAVVPTKTSSRPRSARQTSPLRSVLEVAGLFAIAVVLIAVGLRFGLPQKRLSDVPDDITIVQSSDERASVFATVAGSYATGKTPGNSLVIIEPDGRVLLSTIGKDGKPTPPRIQEQARAGRRGSIACVITSFGIIAGTEPPEVVNVGRFQYRRAELGAQVAAPVPPVQS</sequence>
<dbReference type="Proteomes" id="UP000095228">
    <property type="component" value="Chromosome"/>
</dbReference>
<reference evidence="2 3" key="1">
    <citation type="submission" date="2016-06" db="EMBL/GenBank/DDBJ databases">
        <title>Three novel species with peptidoglycan cell walls form the new genus Lacunisphaera gen. nov. in the family Opitutaceae of the verrucomicrobial subdivision 4.</title>
        <authorList>
            <person name="Rast P."/>
            <person name="Gloeckner I."/>
            <person name="Jogler M."/>
            <person name="Boedeker C."/>
            <person name="Jeske O."/>
            <person name="Wiegand S."/>
            <person name="Reinhardt R."/>
            <person name="Schumann P."/>
            <person name="Rohde M."/>
            <person name="Spring S."/>
            <person name="Gloeckner F.O."/>
            <person name="Jogler C."/>
        </authorList>
    </citation>
    <scope>NUCLEOTIDE SEQUENCE [LARGE SCALE GENOMIC DNA]</scope>
    <source>
        <strain evidence="2 3">IG16b</strain>
    </source>
</reference>
<name>A0A1D8AU11_9BACT</name>
<accession>A0A1D8AU11</accession>
<evidence type="ECO:0000256" key="1">
    <source>
        <dbReference type="SAM" id="Phobius"/>
    </source>
</evidence>
<evidence type="ECO:0000313" key="3">
    <source>
        <dbReference type="Proteomes" id="UP000095228"/>
    </source>
</evidence>
<evidence type="ECO:0000313" key="2">
    <source>
        <dbReference type="EMBL" id="AOS44385.1"/>
    </source>
</evidence>
<dbReference type="RefSeq" id="WP_069961637.1">
    <property type="nucleotide sequence ID" value="NZ_CP016094.1"/>
</dbReference>
<feature type="transmembrane region" description="Helical" evidence="1">
    <location>
        <begin position="130"/>
        <end position="153"/>
    </location>
</feature>
<keyword evidence="1" id="KW-0812">Transmembrane</keyword>
<keyword evidence="1" id="KW-0472">Membrane</keyword>
<gene>
    <name evidence="2" type="ORF">Verru16b_01447</name>
</gene>
<protein>
    <submittedName>
        <fullName evidence="2">Uncharacterized protein</fullName>
    </submittedName>
</protein>
<keyword evidence="1" id="KW-1133">Transmembrane helix</keyword>
<dbReference type="EMBL" id="CP016094">
    <property type="protein sequence ID" value="AOS44385.1"/>
    <property type="molecule type" value="Genomic_DNA"/>
</dbReference>
<organism evidence="2 3">
    <name type="scientific">Lacunisphaera limnophila</name>
    <dbReference type="NCBI Taxonomy" id="1838286"/>
    <lineage>
        <taxon>Bacteria</taxon>
        <taxon>Pseudomonadati</taxon>
        <taxon>Verrucomicrobiota</taxon>
        <taxon>Opitutia</taxon>
        <taxon>Opitutales</taxon>
        <taxon>Opitutaceae</taxon>
        <taxon>Lacunisphaera</taxon>
    </lineage>
</organism>
<dbReference type="STRING" id="1838286.Verru16b_01447"/>
<dbReference type="AlphaFoldDB" id="A0A1D8AU11"/>